<keyword evidence="4" id="KW-1185">Reference proteome</keyword>
<proteinExistence type="predicted"/>
<accession>A0ABQ9HUK0</accession>
<keyword evidence="1" id="KW-1133">Transmembrane helix</keyword>
<dbReference type="InterPro" id="IPR000477">
    <property type="entry name" value="RT_dom"/>
</dbReference>
<evidence type="ECO:0000256" key="1">
    <source>
        <dbReference type="SAM" id="Phobius"/>
    </source>
</evidence>
<dbReference type="EMBL" id="JARBHB010000003">
    <property type="protein sequence ID" value="KAJ8888072.1"/>
    <property type="molecule type" value="Genomic_DNA"/>
</dbReference>
<dbReference type="PROSITE" id="PS50878">
    <property type="entry name" value="RT_POL"/>
    <property type="match status" value="1"/>
</dbReference>
<organism evidence="3 4">
    <name type="scientific">Dryococelus australis</name>
    <dbReference type="NCBI Taxonomy" id="614101"/>
    <lineage>
        <taxon>Eukaryota</taxon>
        <taxon>Metazoa</taxon>
        <taxon>Ecdysozoa</taxon>
        <taxon>Arthropoda</taxon>
        <taxon>Hexapoda</taxon>
        <taxon>Insecta</taxon>
        <taxon>Pterygota</taxon>
        <taxon>Neoptera</taxon>
        <taxon>Polyneoptera</taxon>
        <taxon>Phasmatodea</taxon>
        <taxon>Verophasmatodea</taxon>
        <taxon>Anareolatae</taxon>
        <taxon>Phasmatidae</taxon>
        <taxon>Eurycanthinae</taxon>
        <taxon>Dryococelus</taxon>
    </lineage>
</organism>
<protein>
    <recommendedName>
        <fullName evidence="2">Reverse transcriptase domain-containing protein</fullName>
    </recommendedName>
</protein>
<name>A0ABQ9HUK0_9NEOP</name>
<gene>
    <name evidence="3" type="ORF">PR048_007559</name>
</gene>
<feature type="non-terminal residue" evidence="3">
    <location>
        <position position="68"/>
    </location>
</feature>
<evidence type="ECO:0000313" key="4">
    <source>
        <dbReference type="Proteomes" id="UP001159363"/>
    </source>
</evidence>
<comment type="caution">
    <text evidence="3">The sequence shown here is derived from an EMBL/GenBank/DDBJ whole genome shotgun (WGS) entry which is preliminary data.</text>
</comment>
<evidence type="ECO:0000259" key="2">
    <source>
        <dbReference type="PROSITE" id="PS50878"/>
    </source>
</evidence>
<sequence length="68" mass="7291">MYKVKQAGIGNVAHNLSNAKLINIGVPQGSVLGPVLFIMFINDIGNLPLNCIMSSFAGYTNIFYASDN</sequence>
<feature type="domain" description="Reverse transcriptase" evidence="2">
    <location>
        <begin position="1"/>
        <end position="68"/>
    </location>
</feature>
<feature type="transmembrane region" description="Helical" evidence="1">
    <location>
        <begin position="21"/>
        <end position="41"/>
    </location>
</feature>
<keyword evidence="1" id="KW-0472">Membrane</keyword>
<dbReference type="Proteomes" id="UP001159363">
    <property type="component" value="Chromosome 3"/>
</dbReference>
<reference evidence="3 4" key="1">
    <citation type="submission" date="2023-02" db="EMBL/GenBank/DDBJ databases">
        <title>LHISI_Scaffold_Assembly.</title>
        <authorList>
            <person name="Stuart O.P."/>
            <person name="Cleave R."/>
            <person name="Magrath M.J.L."/>
            <person name="Mikheyev A.S."/>
        </authorList>
    </citation>
    <scope>NUCLEOTIDE SEQUENCE [LARGE SCALE GENOMIC DNA]</scope>
    <source>
        <strain evidence="3">Daus_M_001</strain>
        <tissue evidence="3">Leg muscle</tissue>
    </source>
</reference>
<evidence type="ECO:0000313" key="3">
    <source>
        <dbReference type="EMBL" id="KAJ8888072.1"/>
    </source>
</evidence>
<keyword evidence="1" id="KW-0812">Transmembrane</keyword>